<keyword evidence="10 13" id="KW-0408">Iron</keyword>
<dbReference type="GO" id="GO:0005506">
    <property type="term" value="F:iron ion binding"/>
    <property type="evidence" value="ECO:0007669"/>
    <property type="project" value="InterPro"/>
</dbReference>
<evidence type="ECO:0000256" key="7">
    <source>
        <dbReference type="ARBA" id="ARBA00022723"/>
    </source>
</evidence>
<dbReference type="GO" id="GO:0016020">
    <property type="term" value="C:membrane"/>
    <property type="evidence" value="ECO:0007669"/>
    <property type="project" value="UniProtKB-SubCell"/>
</dbReference>
<evidence type="ECO:0000256" key="14">
    <source>
        <dbReference type="RuleBase" id="RU000461"/>
    </source>
</evidence>
<dbReference type="PRINTS" id="PR00385">
    <property type="entry name" value="P450"/>
</dbReference>
<evidence type="ECO:0000256" key="1">
    <source>
        <dbReference type="ARBA" id="ARBA00001971"/>
    </source>
</evidence>
<evidence type="ECO:0000256" key="9">
    <source>
        <dbReference type="ARBA" id="ARBA00023002"/>
    </source>
</evidence>
<sequence>MNLLWRQYRFLRASKGHPLPPGPRGSLLVGTIFDITRHDAHRIFTRYREQYGNMFMLQGLGSRVMVLNDLDTINDLFGARAASYSHRPTSVSGGVLMGFGESMILLPYGPEWRAHRRLAHVALGPAQIKEYAILQEDIAASLAQAFLETPQDFFTLVRMSAGRMIIAVTYGIRKSPFQTECIMNGERFAEFARKTFIPGNYACDMIPLLKYAPLWVPFQRELRRGKEAFFEFQTQPFEHVKQEMGKGTILPSLTLRLMKSPPLHMPDFEKYVMWVGGAMFGETTYATVLTFIMAMALNRDKQRIAQAELDTVIDEDRLPRIDDRHRLPYVNAVIKETMRWQPVLPLGLSRSTAHDDFYKGFYIPRNTIVVPNVWAIAYDTKSKYDAERFIPERFMDPAETVVDPAQWAFGFGRRACPGKHMGENSVFILIATILSVFDIAPPGDGVVKQDFTQHLIRCPKPFNCSILPRSPTKAQLVRLRAGEGVA</sequence>
<evidence type="ECO:0000256" key="4">
    <source>
        <dbReference type="ARBA" id="ARBA00010617"/>
    </source>
</evidence>
<keyword evidence="6 15" id="KW-0812">Transmembrane</keyword>
<organism evidence="16 17">
    <name type="scientific">Ceriporiopsis subvermispora (strain B)</name>
    <name type="common">White-rot fungus</name>
    <name type="synonym">Gelatoporia subvermispora</name>
    <dbReference type="NCBI Taxonomy" id="914234"/>
    <lineage>
        <taxon>Eukaryota</taxon>
        <taxon>Fungi</taxon>
        <taxon>Dikarya</taxon>
        <taxon>Basidiomycota</taxon>
        <taxon>Agaricomycotina</taxon>
        <taxon>Agaricomycetes</taxon>
        <taxon>Polyporales</taxon>
        <taxon>Gelatoporiaceae</taxon>
        <taxon>Gelatoporia</taxon>
    </lineage>
</organism>
<dbReference type="GO" id="GO:0020037">
    <property type="term" value="F:heme binding"/>
    <property type="evidence" value="ECO:0007669"/>
    <property type="project" value="InterPro"/>
</dbReference>
<evidence type="ECO:0000256" key="6">
    <source>
        <dbReference type="ARBA" id="ARBA00022692"/>
    </source>
</evidence>
<keyword evidence="11 14" id="KW-0503">Monooxygenase</keyword>
<accession>M2RBX5</accession>
<dbReference type="GO" id="GO:0004497">
    <property type="term" value="F:monooxygenase activity"/>
    <property type="evidence" value="ECO:0007669"/>
    <property type="project" value="UniProtKB-KW"/>
</dbReference>
<name>M2RBX5_CERS8</name>
<keyword evidence="7 13" id="KW-0479">Metal-binding</keyword>
<keyword evidence="9 14" id="KW-0560">Oxidoreductase</keyword>
<keyword evidence="12 15" id="KW-0472">Membrane</keyword>
<dbReference type="InterPro" id="IPR002401">
    <property type="entry name" value="Cyt_P450_E_grp-I"/>
</dbReference>
<dbReference type="PRINTS" id="PR00463">
    <property type="entry name" value="EP450I"/>
</dbReference>
<dbReference type="PROSITE" id="PS00086">
    <property type="entry name" value="CYTOCHROME_P450"/>
    <property type="match status" value="1"/>
</dbReference>
<dbReference type="CDD" id="cd11065">
    <property type="entry name" value="CYP64-like"/>
    <property type="match status" value="1"/>
</dbReference>
<comment type="similarity">
    <text evidence="4 14">Belongs to the cytochrome P450 family.</text>
</comment>
<dbReference type="EMBL" id="KB445798">
    <property type="protein sequence ID" value="EMD36301.1"/>
    <property type="molecule type" value="Genomic_DNA"/>
</dbReference>
<protein>
    <recommendedName>
        <fullName evidence="18">Cytochrome P450</fullName>
    </recommendedName>
</protein>
<evidence type="ECO:0000256" key="5">
    <source>
        <dbReference type="ARBA" id="ARBA00022617"/>
    </source>
</evidence>
<evidence type="ECO:0000256" key="2">
    <source>
        <dbReference type="ARBA" id="ARBA00004167"/>
    </source>
</evidence>
<dbReference type="InterPro" id="IPR017972">
    <property type="entry name" value="Cyt_P450_CS"/>
</dbReference>
<keyword evidence="8 15" id="KW-1133">Transmembrane helix</keyword>
<dbReference type="InterPro" id="IPR036396">
    <property type="entry name" value="Cyt_P450_sf"/>
</dbReference>
<dbReference type="InterPro" id="IPR050364">
    <property type="entry name" value="Cytochrome_P450_fung"/>
</dbReference>
<dbReference type="HOGENOM" id="CLU_001570_2_3_1"/>
<proteinExistence type="inferred from homology"/>
<comment type="subcellular location">
    <subcellularLocation>
        <location evidence="2">Membrane</location>
        <topology evidence="2">Single-pass membrane protein</topology>
    </subcellularLocation>
</comment>
<keyword evidence="5 13" id="KW-0349">Heme</keyword>
<dbReference type="Pfam" id="PF00067">
    <property type="entry name" value="p450"/>
    <property type="match status" value="1"/>
</dbReference>
<evidence type="ECO:0000256" key="13">
    <source>
        <dbReference type="PIRSR" id="PIRSR602401-1"/>
    </source>
</evidence>
<evidence type="ECO:0000313" key="17">
    <source>
        <dbReference type="Proteomes" id="UP000016930"/>
    </source>
</evidence>
<evidence type="ECO:0000256" key="3">
    <source>
        <dbReference type="ARBA" id="ARBA00005179"/>
    </source>
</evidence>
<evidence type="ECO:0000256" key="8">
    <source>
        <dbReference type="ARBA" id="ARBA00022989"/>
    </source>
</evidence>
<gene>
    <name evidence="16" type="ORF">CERSUDRAFT_65977</name>
</gene>
<dbReference type="AlphaFoldDB" id="M2RBX5"/>
<comment type="cofactor">
    <cofactor evidence="1 13">
        <name>heme</name>
        <dbReference type="ChEBI" id="CHEBI:30413"/>
    </cofactor>
</comment>
<evidence type="ECO:0000256" key="15">
    <source>
        <dbReference type="SAM" id="Phobius"/>
    </source>
</evidence>
<keyword evidence="17" id="KW-1185">Reference proteome</keyword>
<reference evidence="16 17" key="1">
    <citation type="journal article" date="2012" name="Proc. Natl. Acad. Sci. U.S.A.">
        <title>Comparative genomics of Ceriporiopsis subvermispora and Phanerochaete chrysosporium provide insight into selective ligninolysis.</title>
        <authorList>
            <person name="Fernandez-Fueyo E."/>
            <person name="Ruiz-Duenas F.J."/>
            <person name="Ferreira P."/>
            <person name="Floudas D."/>
            <person name="Hibbett D.S."/>
            <person name="Canessa P."/>
            <person name="Larrondo L.F."/>
            <person name="James T.Y."/>
            <person name="Seelenfreund D."/>
            <person name="Lobos S."/>
            <person name="Polanco R."/>
            <person name="Tello M."/>
            <person name="Honda Y."/>
            <person name="Watanabe T."/>
            <person name="Watanabe T."/>
            <person name="Ryu J.S."/>
            <person name="Kubicek C.P."/>
            <person name="Schmoll M."/>
            <person name="Gaskell J."/>
            <person name="Hammel K.E."/>
            <person name="St John F.J."/>
            <person name="Vanden Wymelenberg A."/>
            <person name="Sabat G."/>
            <person name="Splinter BonDurant S."/>
            <person name="Syed K."/>
            <person name="Yadav J.S."/>
            <person name="Doddapaneni H."/>
            <person name="Subramanian V."/>
            <person name="Lavin J.L."/>
            <person name="Oguiza J.A."/>
            <person name="Perez G."/>
            <person name="Pisabarro A.G."/>
            <person name="Ramirez L."/>
            <person name="Santoyo F."/>
            <person name="Master E."/>
            <person name="Coutinho P.M."/>
            <person name="Henrissat B."/>
            <person name="Lombard V."/>
            <person name="Magnuson J.K."/>
            <person name="Kuees U."/>
            <person name="Hori C."/>
            <person name="Igarashi K."/>
            <person name="Samejima M."/>
            <person name="Held B.W."/>
            <person name="Barry K.W."/>
            <person name="LaButti K.M."/>
            <person name="Lapidus A."/>
            <person name="Lindquist E.A."/>
            <person name="Lucas S.M."/>
            <person name="Riley R."/>
            <person name="Salamov A.A."/>
            <person name="Hoffmeister D."/>
            <person name="Schwenk D."/>
            <person name="Hadar Y."/>
            <person name="Yarden O."/>
            <person name="de Vries R.P."/>
            <person name="Wiebenga A."/>
            <person name="Stenlid J."/>
            <person name="Eastwood D."/>
            <person name="Grigoriev I.V."/>
            <person name="Berka R.M."/>
            <person name="Blanchette R.A."/>
            <person name="Kersten P."/>
            <person name="Martinez A.T."/>
            <person name="Vicuna R."/>
            <person name="Cullen D."/>
        </authorList>
    </citation>
    <scope>NUCLEOTIDE SEQUENCE [LARGE SCALE GENOMIC DNA]</scope>
    <source>
        <strain evidence="16 17">B</strain>
    </source>
</reference>
<feature type="transmembrane region" description="Helical" evidence="15">
    <location>
        <begin position="271"/>
        <end position="297"/>
    </location>
</feature>
<dbReference type="STRING" id="914234.M2RBX5"/>
<dbReference type="InterPro" id="IPR001128">
    <property type="entry name" value="Cyt_P450"/>
</dbReference>
<evidence type="ECO:0000256" key="10">
    <source>
        <dbReference type="ARBA" id="ARBA00023004"/>
    </source>
</evidence>
<dbReference type="Proteomes" id="UP000016930">
    <property type="component" value="Unassembled WGS sequence"/>
</dbReference>
<dbReference type="PANTHER" id="PTHR46300">
    <property type="entry name" value="P450, PUTATIVE (EUROFUNG)-RELATED-RELATED"/>
    <property type="match status" value="1"/>
</dbReference>
<evidence type="ECO:0000313" key="16">
    <source>
        <dbReference type="EMBL" id="EMD36301.1"/>
    </source>
</evidence>
<feature type="binding site" description="axial binding residue" evidence="13">
    <location>
        <position position="416"/>
    </location>
    <ligand>
        <name>heme</name>
        <dbReference type="ChEBI" id="CHEBI:30413"/>
    </ligand>
    <ligandPart>
        <name>Fe</name>
        <dbReference type="ChEBI" id="CHEBI:18248"/>
    </ligandPart>
</feature>
<dbReference type="Gene3D" id="1.10.630.10">
    <property type="entry name" value="Cytochrome P450"/>
    <property type="match status" value="1"/>
</dbReference>
<dbReference type="GO" id="GO:0016705">
    <property type="term" value="F:oxidoreductase activity, acting on paired donors, with incorporation or reduction of molecular oxygen"/>
    <property type="evidence" value="ECO:0007669"/>
    <property type="project" value="InterPro"/>
</dbReference>
<evidence type="ECO:0000256" key="11">
    <source>
        <dbReference type="ARBA" id="ARBA00023033"/>
    </source>
</evidence>
<comment type="pathway">
    <text evidence="3">Secondary metabolite biosynthesis.</text>
</comment>
<evidence type="ECO:0000256" key="12">
    <source>
        <dbReference type="ARBA" id="ARBA00023136"/>
    </source>
</evidence>
<dbReference type="SUPFAM" id="SSF48264">
    <property type="entry name" value="Cytochrome P450"/>
    <property type="match status" value="1"/>
</dbReference>
<dbReference type="OrthoDB" id="2789670at2759"/>
<evidence type="ECO:0008006" key="18">
    <source>
        <dbReference type="Google" id="ProtNLM"/>
    </source>
</evidence>
<dbReference type="PANTHER" id="PTHR46300:SF7">
    <property type="entry name" value="P450, PUTATIVE (EUROFUNG)-RELATED"/>
    <property type="match status" value="1"/>
</dbReference>